<dbReference type="AlphaFoldDB" id="A0AAP0FTU2"/>
<dbReference type="Proteomes" id="UP001418222">
    <property type="component" value="Unassembled WGS sequence"/>
</dbReference>
<evidence type="ECO:0000313" key="1">
    <source>
        <dbReference type="EMBL" id="KAK8914372.1"/>
    </source>
</evidence>
<proteinExistence type="predicted"/>
<sequence>MGFRAWHVKGETTNPTKQFRLQAHLDNFEDLFVEPHWLPPKQEKEHRIMLKDGGANINLHPCWYPPPQKSEIE</sequence>
<gene>
    <name evidence="1" type="ORF">KSP39_PZI023721</name>
</gene>
<name>A0AAP0FTU2_9ASPA</name>
<evidence type="ECO:0000313" key="2">
    <source>
        <dbReference type="Proteomes" id="UP001418222"/>
    </source>
</evidence>
<dbReference type="EMBL" id="JBBWWQ010000021">
    <property type="protein sequence ID" value="KAK8914372.1"/>
    <property type="molecule type" value="Genomic_DNA"/>
</dbReference>
<organism evidence="1 2">
    <name type="scientific">Platanthera zijinensis</name>
    <dbReference type="NCBI Taxonomy" id="2320716"/>
    <lineage>
        <taxon>Eukaryota</taxon>
        <taxon>Viridiplantae</taxon>
        <taxon>Streptophyta</taxon>
        <taxon>Embryophyta</taxon>
        <taxon>Tracheophyta</taxon>
        <taxon>Spermatophyta</taxon>
        <taxon>Magnoliopsida</taxon>
        <taxon>Liliopsida</taxon>
        <taxon>Asparagales</taxon>
        <taxon>Orchidaceae</taxon>
        <taxon>Orchidoideae</taxon>
        <taxon>Orchideae</taxon>
        <taxon>Orchidinae</taxon>
        <taxon>Platanthera</taxon>
    </lineage>
</organism>
<keyword evidence="2" id="KW-1185">Reference proteome</keyword>
<accession>A0AAP0FTU2</accession>
<reference evidence="1 2" key="1">
    <citation type="journal article" date="2022" name="Nat. Plants">
        <title>Genomes of leafy and leafless Platanthera orchids illuminate the evolution of mycoheterotrophy.</title>
        <authorList>
            <person name="Li M.H."/>
            <person name="Liu K.W."/>
            <person name="Li Z."/>
            <person name="Lu H.C."/>
            <person name="Ye Q.L."/>
            <person name="Zhang D."/>
            <person name="Wang J.Y."/>
            <person name="Li Y.F."/>
            <person name="Zhong Z.M."/>
            <person name="Liu X."/>
            <person name="Yu X."/>
            <person name="Liu D.K."/>
            <person name="Tu X.D."/>
            <person name="Liu B."/>
            <person name="Hao Y."/>
            <person name="Liao X.Y."/>
            <person name="Jiang Y.T."/>
            <person name="Sun W.H."/>
            <person name="Chen J."/>
            <person name="Chen Y.Q."/>
            <person name="Ai Y."/>
            <person name="Zhai J.W."/>
            <person name="Wu S.S."/>
            <person name="Zhou Z."/>
            <person name="Hsiao Y.Y."/>
            <person name="Wu W.L."/>
            <person name="Chen Y.Y."/>
            <person name="Lin Y.F."/>
            <person name="Hsu J.L."/>
            <person name="Li C.Y."/>
            <person name="Wang Z.W."/>
            <person name="Zhao X."/>
            <person name="Zhong W.Y."/>
            <person name="Ma X.K."/>
            <person name="Ma L."/>
            <person name="Huang J."/>
            <person name="Chen G.Z."/>
            <person name="Huang M.Z."/>
            <person name="Huang L."/>
            <person name="Peng D.H."/>
            <person name="Luo Y.B."/>
            <person name="Zou S.Q."/>
            <person name="Chen S.P."/>
            <person name="Lan S."/>
            <person name="Tsai W.C."/>
            <person name="Van de Peer Y."/>
            <person name="Liu Z.J."/>
        </authorList>
    </citation>
    <scope>NUCLEOTIDE SEQUENCE [LARGE SCALE GENOMIC DNA]</scope>
    <source>
        <strain evidence="1">Lor287</strain>
    </source>
</reference>
<comment type="caution">
    <text evidence="1">The sequence shown here is derived from an EMBL/GenBank/DDBJ whole genome shotgun (WGS) entry which is preliminary data.</text>
</comment>
<protein>
    <submittedName>
        <fullName evidence="1">Uncharacterized protein</fullName>
    </submittedName>
</protein>